<name>A0A1Y2IGM3_TRAC3</name>
<protein>
    <recommendedName>
        <fullName evidence="2">Fungal-type protein kinase domain-containing protein</fullName>
    </recommendedName>
</protein>
<dbReference type="PANTHER" id="PTHR38248:SF2">
    <property type="entry name" value="FUNK1 11"/>
    <property type="match status" value="1"/>
</dbReference>
<dbReference type="Pfam" id="PF17667">
    <property type="entry name" value="Pkinase_fungal"/>
    <property type="match status" value="1"/>
</dbReference>
<dbReference type="Gene3D" id="1.10.510.10">
    <property type="entry name" value="Transferase(Phosphotransferase) domain 1"/>
    <property type="match status" value="1"/>
</dbReference>
<keyword evidence="4" id="KW-1185">Reference proteome</keyword>
<dbReference type="InterPro" id="IPR008266">
    <property type="entry name" value="Tyr_kinase_AS"/>
</dbReference>
<feature type="compositionally biased region" description="Basic and acidic residues" evidence="1">
    <location>
        <begin position="780"/>
        <end position="789"/>
    </location>
</feature>
<dbReference type="Proteomes" id="UP000193067">
    <property type="component" value="Unassembled WGS sequence"/>
</dbReference>
<organism evidence="3 4">
    <name type="scientific">Trametes coccinea (strain BRFM310)</name>
    <name type="common">Pycnoporus coccineus</name>
    <dbReference type="NCBI Taxonomy" id="1353009"/>
    <lineage>
        <taxon>Eukaryota</taxon>
        <taxon>Fungi</taxon>
        <taxon>Dikarya</taxon>
        <taxon>Basidiomycota</taxon>
        <taxon>Agaricomycotina</taxon>
        <taxon>Agaricomycetes</taxon>
        <taxon>Polyporales</taxon>
        <taxon>Polyporaceae</taxon>
        <taxon>Trametes</taxon>
    </lineage>
</organism>
<dbReference type="PANTHER" id="PTHR38248">
    <property type="entry name" value="FUNK1 6"/>
    <property type="match status" value="1"/>
</dbReference>
<feature type="region of interest" description="Disordered" evidence="1">
    <location>
        <begin position="758"/>
        <end position="829"/>
    </location>
</feature>
<feature type="domain" description="Fungal-type protein kinase" evidence="2">
    <location>
        <begin position="130"/>
        <end position="574"/>
    </location>
</feature>
<reference evidence="3 4" key="1">
    <citation type="journal article" date="2015" name="Biotechnol. Biofuels">
        <title>Enhanced degradation of softwood versus hardwood by the white-rot fungus Pycnoporus coccineus.</title>
        <authorList>
            <person name="Couturier M."/>
            <person name="Navarro D."/>
            <person name="Chevret D."/>
            <person name="Henrissat B."/>
            <person name="Piumi F."/>
            <person name="Ruiz-Duenas F.J."/>
            <person name="Martinez A.T."/>
            <person name="Grigoriev I.V."/>
            <person name="Riley R."/>
            <person name="Lipzen A."/>
            <person name="Berrin J.G."/>
            <person name="Master E.R."/>
            <person name="Rosso M.N."/>
        </authorList>
    </citation>
    <scope>NUCLEOTIDE SEQUENCE [LARGE SCALE GENOMIC DNA]</scope>
    <source>
        <strain evidence="3 4">BRFM310</strain>
    </source>
</reference>
<dbReference type="SUPFAM" id="SSF56112">
    <property type="entry name" value="Protein kinase-like (PK-like)"/>
    <property type="match status" value="1"/>
</dbReference>
<sequence length="829" mass="92780">MSHKLLGLPYDEWIDAFLPMDDSEVDYMQYNRLFDGVVVDGKESDMYEPLVNALNGTDILGDFVLAETYARYDKSDKDKKKADGGMYPKGSSAIEQKRTDWATVEVFIECKTNDSGDPYDENTLSGIPYAETRRDALGQITTYASTVFEYQHLTHHFGVVVLGSQARLGRWDHSGIVFSYKFDYKEEPAKLARFFWRVAHATPEARGHDSTATRILPGSADYKTLEAWKAKELAEDDYVARRFVKSLTEHRPWWRLTVADGTHGKKDFLVGQPTFAASGVVGRCTRGYIALSVSSGHGDSPFVYLKDCWRVVHERSELEGDILSYLNGKGVANIPTALYHGDVEDHRTISQDFCKCAKAGCVSEVVEGTENQIVGQDDKEKSPVEEWAKAADENLGKVPGGTWKATGAISSGPNYQSRESQYAERSNDLRTDVVDGNLTALRCRMKAHRHYRLVVEEVGLPLQEFPCGRILVWAIRDAVIAHQDAYTKARVMHRDISVGNILIIPPNSKNKKATHQGLLADWELSKRLDDYAAGARHPDRTGTWQFMSVYIQDHPESQVEIADELESFLHVLIYCAIRYLPHTCENVGDFMHHYFDDGVRKQETDYTCGLLKATIIKNGELITRSHVPIIFLRRHQASPGDPDSQPVESSQLLKKSSNLWTKPATVSKTDRHPINRVITSLLECFAARYSLLYPKLSEEYASEDDEDFPNAFSFSKALGGDKGALRAHNKLISTLTSKLIESHIHMIELLSTASDEMAHRWPGPEDRLADQLDPGFNPSKAEKVREKRAAPAAKPGPQPASKRPRSTTLAADPGEQPASKRLRGSASRG</sequence>
<dbReference type="InterPro" id="IPR040976">
    <property type="entry name" value="Pkinase_fungal"/>
</dbReference>
<feature type="compositionally biased region" description="Basic and acidic residues" evidence="1">
    <location>
        <begin position="758"/>
        <end position="770"/>
    </location>
</feature>
<dbReference type="EMBL" id="KZ084120">
    <property type="protein sequence ID" value="OSD00237.1"/>
    <property type="molecule type" value="Genomic_DNA"/>
</dbReference>
<evidence type="ECO:0000256" key="1">
    <source>
        <dbReference type="SAM" id="MobiDB-lite"/>
    </source>
</evidence>
<dbReference type="PROSITE" id="PS00109">
    <property type="entry name" value="PROTEIN_KINASE_TYR"/>
    <property type="match status" value="1"/>
</dbReference>
<gene>
    <name evidence="3" type="ORF">PYCCODRAFT_1469564</name>
</gene>
<dbReference type="AlphaFoldDB" id="A0A1Y2IGM3"/>
<dbReference type="InterPro" id="IPR011009">
    <property type="entry name" value="Kinase-like_dom_sf"/>
</dbReference>
<accession>A0A1Y2IGM3</accession>
<dbReference type="GO" id="GO:0004672">
    <property type="term" value="F:protein kinase activity"/>
    <property type="evidence" value="ECO:0007669"/>
    <property type="project" value="InterPro"/>
</dbReference>
<evidence type="ECO:0000259" key="2">
    <source>
        <dbReference type="Pfam" id="PF17667"/>
    </source>
</evidence>
<dbReference type="OrthoDB" id="2739517at2759"/>
<evidence type="ECO:0000313" key="3">
    <source>
        <dbReference type="EMBL" id="OSD00237.1"/>
    </source>
</evidence>
<evidence type="ECO:0000313" key="4">
    <source>
        <dbReference type="Proteomes" id="UP000193067"/>
    </source>
</evidence>
<proteinExistence type="predicted"/>